<dbReference type="PANTHER" id="PTHR11732">
    <property type="entry name" value="ALDO/KETO REDUCTASE"/>
    <property type="match status" value="1"/>
</dbReference>
<dbReference type="FunFam" id="3.20.20.100:FF:000006">
    <property type="entry name" value="Aldo-keto reductase family 1 member A1"/>
    <property type="match status" value="1"/>
</dbReference>
<protein>
    <recommendedName>
        <fullName evidence="7">NADP-dependent oxidoreductase domain-containing protein</fullName>
    </recommendedName>
</protein>
<sequence>MKSIELPGGSQMPVIGLGTWQAKDAKLLGSAMEAAFEAGYRHFDTAFAYKNEDIVGKVIAGWIEKGLVERKDLFITTKLPMIGVHPDRVELFLNKSLKSLRLEYVDLYLIHFPVCFKYEEGKDIVVDEKGVVQTEPTDHIAVWRKMEEMVNSGKVKHIGISNFNRHQIARILDNAKIKPANLQVEIHPYFQNNELVDFCKEKGISVVAYSPLGSPGTNIFLKQSGLPSRDLPRLLDDETILSIAKKHSKSPAQIMLRFALQRGLAAIPKSITASRIKENIDVFDFELDESDMNKLKKLDKGNEGRVCALRSKGVIDHPEFPNRNELD</sequence>
<dbReference type="PROSITE" id="PS00063">
    <property type="entry name" value="ALDOKETO_REDUCTASE_3"/>
    <property type="match status" value="1"/>
</dbReference>
<evidence type="ECO:0000313" key="8">
    <source>
        <dbReference type="EMBL" id="KAK9875057.1"/>
    </source>
</evidence>
<organism evidence="8 9">
    <name type="scientific">Henosepilachna vigintioctopunctata</name>
    <dbReference type="NCBI Taxonomy" id="420089"/>
    <lineage>
        <taxon>Eukaryota</taxon>
        <taxon>Metazoa</taxon>
        <taxon>Ecdysozoa</taxon>
        <taxon>Arthropoda</taxon>
        <taxon>Hexapoda</taxon>
        <taxon>Insecta</taxon>
        <taxon>Pterygota</taxon>
        <taxon>Neoptera</taxon>
        <taxon>Endopterygota</taxon>
        <taxon>Coleoptera</taxon>
        <taxon>Polyphaga</taxon>
        <taxon>Cucujiformia</taxon>
        <taxon>Coccinelloidea</taxon>
        <taxon>Coccinellidae</taxon>
        <taxon>Epilachninae</taxon>
        <taxon>Epilachnini</taxon>
        <taxon>Henosepilachna</taxon>
    </lineage>
</organism>
<dbReference type="InterPro" id="IPR018170">
    <property type="entry name" value="Aldo/ket_reductase_CS"/>
</dbReference>
<evidence type="ECO:0000256" key="6">
    <source>
        <dbReference type="PIRSR" id="PIRSR000097-3"/>
    </source>
</evidence>
<dbReference type="EMBL" id="JARQZJ010000032">
    <property type="protein sequence ID" value="KAK9875057.1"/>
    <property type="molecule type" value="Genomic_DNA"/>
</dbReference>
<reference evidence="8 9" key="1">
    <citation type="submission" date="2023-03" db="EMBL/GenBank/DDBJ databases">
        <title>Genome insight into feeding habits of ladybird beetles.</title>
        <authorList>
            <person name="Li H.-S."/>
            <person name="Huang Y.-H."/>
            <person name="Pang H."/>
        </authorList>
    </citation>
    <scope>NUCLEOTIDE SEQUENCE [LARGE SCALE GENOMIC DNA]</scope>
    <source>
        <strain evidence="8">SYSU_2023b</strain>
        <tissue evidence="8">Whole body</tissue>
    </source>
</reference>
<feature type="site" description="Lowers pKa of active site Tyr" evidence="6">
    <location>
        <position position="78"/>
    </location>
</feature>
<dbReference type="Proteomes" id="UP001431783">
    <property type="component" value="Unassembled WGS sequence"/>
</dbReference>
<keyword evidence="3" id="KW-0560">Oxidoreductase</keyword>
<dbReference type="InterPro" id="IPR020471">
    <property type="entry name" value="AKR"/>
</dbReference>
<feature type="active site" description="Proton donor" evidence="4">
    <location>
        <position position="49"/>
    </location>
</feature>
<dbReference type="Pfam" id="PF00248">
    <property type="entry name" value="Aldo_ket_red"/>
    <property type="match status" value="1"/>
</dbReference>
<evidence type="ECO:0000256" key="5">
    <source>
        <dbReference type="PIRSR" id="PIRSR000097-2"/>
    </source>
</evidence>
<evidence type="ECO:0000256" key="1">
    <source>
        <dbReference type="ARBA" id="ARBA00007905"/>
    </source>
</evidence>
<accession>A0AAW1U475</accession>
<evidence type="ECO:0000256" key="3">
    <source>
        <dbReference type="ARBA" id="ARBA00023002"/>
    </source>
</evidence>
<evidence type="ECO:0000259" key="7">
    <source>
        <dbReference type="Pfam" id="PF00248"/>
    </source>
</evidence>
<evidence type="ECO:0000256" key="2">
    <source>
        <dbReference type="ARBA" id="ARBA00022857"/>
    </source>
</evidence>
<gene>
    <name evidence="8" type="ORF">WA026_005857</name>
</gene>
<dbReference type="InterPro" id="IPR036812">
    <property type="entry name" value="NAD(P)_OxRdtase_dom_sf"/>
</dbReference>
<evidence type="ECO:0000256" key="4">
    <source>
        <dbReference type="PIRSR" id="PIRSR000097-1"/>
    </source>
</evidence>
<comment type="caution">
    <text evidence="8">The sequence shown here is derived from an EMBL/GenBank/DDBJ whole genome shotgun (WGS) entry which is preliminary data.</text>
</comment>
<feature type="binding site" evidence="5">
    <location>
        <position position="111"/>
    </location>
    <ligand>
        <name>substrate</name>
    </ligand>
</feature>
<dbReference type="PROSITE" id="PS00062">
    <property type="entry name" value="ALDOKETO_REDUCTASE_2"/>
    <property type="match status" value="1"/>
</dbReference>
<dbReference type="PRINTS" id="PR00069">
    <property type="entry name" value="ALDKETRDTASE"/>
</dbReference>
<dbReference type="AlphaFoldDB" id="A0AAW1U475"/>
<evidence type="ECO:0000313" key="9">
    <source>
        <dbReference type="Proteomes" id="UP001431783"/>
    </source>
</evidence>
<dbReference type="PROSITE" id="PS00798">
    <property type="entry name" value="ALDOKETO_REDUCTASE_1"/>
    <property type="match status" value="1"/>
</dbReference>
<comment type="similarity">
    <text evidence="1">Belongs to the aldo/keto reductase family.</text>
</comment>
<dbReference type="InterPro" id="IPR023210">
    <property type="entry name" value="NADP_OxRdtase_dom"/>
</dbReference>
<name>A0AAW1U475_9CUCU</name>
<proteinExistence type="inferred from homology"/>
<dbReference type="Gene3D" id="3.20.20.100">
    <property type="entry name" value="NADP-dependent oxidoreductase domain"/>
    <property type="match status" value="1"/>
</dbReference>
<dbReference type="SUPFAM" id="SSF51430">
    <property type="entry name" value="NAD(P)-linked oxidoreductase"/>
    <property type="match status" value="1"/>
</dbReference>
<keyword evidence="2" id="KW-0521">NADP</keyword>
<feature type="domain" description="NADP-dependent oxidoreductase" evidence="7">
    <location>
        <begin position="15"/>
        <end position="299"/>
    </location>
</feature>
<keyword evidence="9" id="KW-1185">Reference proteome</keyword>
<dbReference type="GO" id="GO:0016491">
    <property type="term" value="F:oxidoreductase activity"/>
    <property type="evidence" value="ECO:0007669"/>
    <property type="project" value="UniProtKB-KW"/>
</dbReference>
<dbReference type="PIRSF" id="PIRSF000097">
    <property type="entry name" value="AKR"/>
    <property type="match status" value="1"/>
</dbReference>